<dbReference type="PROSITE" id="PS50109">
    <property type="entry name" value="HIS_KIN"/>
    <property type="match status" value="1"/>
</dbReference>
<reference evidence="8 9" key="1">
    <citation type="submission" date="2020-08" db="EMBL/GenBank/DDBJ databases">
        <title>Genomic Encyclopedia of Type Strains, Phase IV (KMG-IV): sequencing the most valuable type-strain genomes for metagenomic binning, comparative biology and taxonomic classification.</title>
        <authorList>
            <person name="Goeker M."/>
        </authorList>
    </citation>
    <scope>NUCLEOTIDE SEQUENCE [LARGE SCALE GENOMIC DNA]</scope>
    <source>
        <strain evidence="8 9">DSM 17328</strain>
    </source>
</reference>
<keyword evidence="4" id="KW-0808">Transferase</keyword>
<evidence type="ECO:0000256" key="3">
    <source>
        <dbReference type="ARBA" id="ARBA00022553"/>
    </source>
</evidence>
<feature type="domain" description="Histidine kinase" evidence="7">
    <location>
        <begin position="265"/>
        <end position="486"/>
    </location>
</feature>
<dbReference type="GO" id="GO:0000155">
    <property type="term" value="F:phosphorelay sensor kinase activity"/>
    <property type="evidence" value="ECO:0007669"/>
    <property type="project" value="InterPro"/>
</dbReference>
<dbReference type="SUPFAM" id="SSF55785">
    <property type="entry name" value="PYP-like sensor domain (PAS domain)"/>
    <property type="match status" value="1"/>
</dbReference>
<dbReference type="SUPFAM" id="SSF47384">
    <property type="entry name" value="Homodimeric domain of signal transducing histidine kinase"/>
    <property type="match status" value="1"/>
</dbReference>
<dbReference type="PANTHER" id="PTHR43711">
    <property type="entry name" value="TWO-COMPONENT HISTIDINE KINASE"/>
    <property type="match status" value="1"/>
</dbReference>
<dbReference type="InterPro" id="IPR004358">
    <property type="entry name" value="Sig_transdc_His_kin-like_C"/>
</dbReference>
<keyword evidence="6" id="KW-0902">Two-component regulatory system</keyword>
<dbReference type="PANTHER" id="PTHR43711:SF1">
    <property type="entry name" value="HISTIDINE KINASE 1"/>
    <property type="match status" value="1"/>
</dbReference>
<dbReference type="CDD" id="cd00082">
    <property type="entry name" value="HisKA"/>
    <property type="match status" value="1"/>
</dbReference>
<dbReference type="InterPro" id="IPR003661">
    <property type="entry name" value="HisK_dim/P_dom"/>
</dbReference>
<dbReference type="InterPro" id="IPR005467">
    <property type="entry name" value="His_kinase_dom"/>
</dbReference>
<protein>
    <recommendedName>
        <fullName evidence="2">histidine kinase</fullName>
        <ecNumber evidence="2">2.7.13.3</ecNumber>
    </recommendedName>
</protein>
<dbReference type="Pfam" id="PF00512">
    <property type="entry name" value="HisKA"/>
    <property type="match status" value="1"/>
</dbReference>
<dbReference type="SMART" id="SM00388">
    <property type="entry name" value="HisKA"/>
    <property type="match status" value="1"/>
</dbReference>
<evidence type="ECO:0000259" key="7">
    <source>
        <dbReference type="PROSITE" id="PS50109"/>
    </source>
</evidence>
<keyword evidence="9" id="KW-1185">Reference proteome</keyword>
<dbReference type="Proteomes" id="UP000566324">
    <property type="component" value="Unassembled WGS sequence"/>
</dbReference>
<dbReference type="Gene3D" id="3.30.565.10">
    <property type="entry name" value="Histidine kinase-like ATPase, C-terminal domain"/>
    <property type="match status" value="1"/>
</dbReference>
<sequence>MFEPRDIRPGEGSVFDALAASDPALAGAIVFECSSAGVLLDANAAYTELERAAALAPGELAARLLAALAPTGESVSASLTLELLGNSRHFHARFVPVSTLARNELKFVGIMRESSTTIDQRERDPLAAWQGDELVRVNSDWYWETDSRGALVSISRALEILVGQPAGALLGRSLTAIGTLLRGENGEVPYDFARERGSSFRDQLMSVTTQGGATRLYRLAGVAVPTKDGGCGYRGVAAVVPDSARLIERMRSELGRTAKANFLSSMSHELRTPLNAIIGFAEAMNHEVHGPLRAQYVEYAGDIANAGRHLLSLIQDLLDISSLDSGEVDLETEDFDLSLLVEQARAMVAMKASARKIDIKAVALYAPLRARGDRRRTLQILVNLLTNAVKFTPEGGFVGAEPATSLPGNVAVTIWDSGPGIDPEDHARVFEKFEQLPKPPHVASGEGTGLGLHISRRLADLMQGSLTLESRKGMGARFTLTLPAAD</sequence>
<comment type="caution">
    <text evidence="8">The sequence shown here is derived from an EMBL/GenBank/DDBJ whole genome shotgun (WGS) entry which is preliminary data.</text>
</comment>
<dbReference type="InterPro" id="IPR050736">
    <property type="entry name" value="Sensor_HK_Regulatory"/>
</dbReference>
<dbReference type="InterPro" id="IPR036097">
    <property type="entry name" value="HisK_dim/P_sf"/>
</dbReference>
<evidence type="ECO:0000256" key="1">
    <source>
        <dbReference type="ARBA" id="ARBA00000085"/>
    </source>
</evidence>
<evidence type="ECO:0000256" key="2">
    <source>
        <dbReference type="ARBA" id="ARBA00012438"/>
    </source>
</evidence>
<keyword evidence="5 8" id="KW-0418">Kinase</keyword>
<organism evidence="8 9">
    <name type="scientific">Sphingosinicella soli</name>
    <dbReference type="NCBI Taxonomy" id="333708"/>
    <lineage>
        <taxon>Bacteria</taxon>
        <taxon>Pseudomonadati</taxon>
        <taxon>Pseudomonadota</taxon>
        <taxon>Alphaproteobacteria</taxon>
        <taxon>Sphingomonadales</taxon>
        <taxon>Sphingosinicellaceae</taxon>
        <taxon>Sphingosinicella</taxon>
    </lineage>
</organism>
<dbReference type="SMART" id="SM00387">
    <property type="entry name" value="HATPase_c"/>
    <property type="match status" value="1"/>
</dbReference>
<dbReference type="Gene3D" id="1.10.287.130">
    <property type="match status" value="1"/>
</dbReference>
<accession>A0A7W7AY02</accession>
<evidence type="ECO:0000256" key="6">
    <source>
        <dbReference type="ARBA" id="ARBA00023012"/>
    </source>
</evidence>
<name>A0A7W7AY02_9SPHN</name>
<dbReference type="Pfam" id="PF02518">
    <property type="entry name" value="HATPase_c"/>
    <property type="match status" value="1"/>
</dbReference>
<comment type="catalytic activity">
    <reaction evidence="1">
        <text>ATP + protein L-histidine = ADP + protein N-phospho-L-histidine.</text>
        <dbReference type="EC" id="2.7.13.3"/>
    </reaction>
</comment>
<evidence type="ECO:0000313" key="8">
    <source>
        <dbReference type="EMBL" id="MBB4630460.1"/>
    </source>
</evidence>
<dbReference type="EC" id="2.7.13.3" evidence="2"/>
<proteinExistence type="predicted"/>
<evidence type="ECO:0000256" key="4">
    <source>
        <dbReference type="ARBA" id="ARBA00022679"/>
    </source>
</evidence>
<evidence type="ECO:0000313" key="9">
    <source>
        <dbReference type="Proteomes" id="UP000566324"/>
    </source>
</evidence>
<gene>
    <name evidence="8" type="ORF">GGQ98_000061</name>
</gene>
<keyword evidence="3" id="KW-0597">Phosphoprotein</keyword>
<dbReference type="PRINTS" id="PR00344">
    <property type="entry name" value="BCTRLSENSOR"/>
</dbReference>
<dbReference type="EMBL" id="JACHNZ010000001">
    <property type="protein sequence ID" value="MBB4630460.1"/>
    <property type="molecule type" value="Genomic_DNA"/>
</dbReference>
<evidence type="ECO:0000256" key="5">
    <source>
        <dbReference type="ARBA" id="ARBA00022777"/>
    </source>
</evidence>
<dbReference type="AlphaFoldDB" id="A0A7W7AY02"/>
<dbReference type="RefSeq" id="WP_184063378.1">
    <property type="nucleotide sequence ID" value="NZ_JACHNZ010000001.1"/>
</dbReference>
<dbReference type="InterPro" id="IPR036890">
    <property type="entry name" value="HATPase_C_sf"/>
</dbReference>
<dbReference type="InterPro" id="IPR003594">
    <property type="entry name" value="HATPase_dom"/>
</dbReference>
<dbReference type="SUPFAM" id="SSF55874">
    <property type="entry name" value="ATPase domain of HSP90 chaperone/DNA topoisomerase II/histidine kinase"/>
    <property type="match status" value="1"/>
</dbReference>
<dbReference type="InterPro" id="IPR035965">
    <property type="entry name" value="PAS-like_dom_sf"/>
</dbReference>